<evidence type="ECO:0000313" key="5">
    <source>
        <dbReference type="EMBL" id="KGN52648.1"/>
    </source>
</evidence>
<dbReference type="NCBIfam" id="TIGR00756">
    <property type="entry name" value="PPR"/>
    <property type="match status" value="6"/>
</dbReference>
<dbReference type="Gene3D" id="1.25.40.10">
    <property type="entry name" value="Tetratricopeptide repeat domain"/>
    <property type="match status" value="5"/>
</dbReference>
<dbReference type="eggNOG" id="KOG4197">
    <property type="taxonomic scope" value="Eukaryota"/>
</dbReference>
<dbReference type="PROSITE" id="PS51375">
    <property type="entry name" value="PPR"/>
    <property type="match status" value="4"/>
</dbReference>
<organism evidence="5 6">
    <name type="scientific">Cucumis sativus</name>
    <name type="common">Cucumber</name>
    <dbReference type="NCBI Taxonomy" id="3659"/>
    <lineage>
        <taxon>Eukaryota</taxon>
        <taxon>Viridiplantae</taxon>
        <taxon>Streptophyta</taxon>
        <taxon>Embryophyta</taxon>
        <taxon>Tracheophyta</taxon>
        <taxon>Spermatophyta</taxon>
        <taxon>Magnoliopsida</taxon>
        <taxon>eudicotyledons</taxon>
        <taxon>Gunneridae</taxon>
        <taxon>Pentapetalae</taxon>
        <taxon>rosids</taxon>
        <taxon>fabids</taxon>
        <taxon>Cucurbitales</taxon>
        <taxon>Cucurbitaceae</taxon>
        <taxon>Benincaseae</taxon>
        <taxon>Cucumis</taxon>
    </lineage>
</organism>
<evidence type="ECO:0000256" key="2">
    <source>
        <dbReference type="ARBA" id="ARBA00022737"/>
    </source>
</evidence>
<reference evidence="5 6" key="3">
    <citation type="journal article" date="2010" name="BMC Genomics">
        <title>Transcriptome sequencing and comparative analysis of cucumber flowers with different sex types.</title>
        <authorList>
            <person name="Guo S."/>
            <person name="Zheng Y."/>
            <person name="Joung J.G."/>
            <person name="Liu S."/>
            <person name="Zhang Z."/>
            <person name="Crasta O.R."/>
            <person name="Sobral B.W."/>
            <person name="Xu Y."/>
            <person name="Huang S."/>
            <person name="Fei Z."/>
        </authorList>
    </citation>
    <scope>NUCLEOTIDE SEQUENCE [LARGE SCALE GENOMIC DNA]</scope>
    <source>
        <strain evidence="6">cv. 9930</strain>
    </source>
</reference>
<feature type="repeat" description="PPR" evidence="3">
    <location>
        <begin position="535"/>
        <end position="569"/>
    </location>
</feature>
<feature type="repeat" description="PPR" evidence="3">
    <location>
        <begin position="297"/>
        <end position="331"/>
    </location>
</feature>
<dbReference type="InterPro" id="IPR032867">
    <property type="entry name" value="DYW_dom"/>
</dbReference>
<dbReference type="Proteomes" id="UP000029981">
    <property type="component" value="Chromosome 5"/>
</dbReference>
<reference evidence="5 6" key="2">
    <citation type="journal article" date="2009" name="PLoS ONE">
        <title>An integrated genetic and cytogenetic map of the cucumber genome.</title>
        <authorList>
            <person name="Ren Y."/>
            <person name="Zhang Z."/>
            <person name="Liu J."/>
            <person name="Staub J.E."/>
            <person name="Han Y."/>
            <person name="Cheng Z."/>
            <person name="Li X."/>
            <person name="Lu J."/>
            <person name="Miao H."/>
            <person name="Kang H."/>
            <person name="Xie B."/>
            <person name="Gu X."/>
            <person name="Wang X."/>
            <person name="Du Y."/>
            <person name="Jin W."/>
            <person name="Huang S."/>
        </authorList>
    </citation>
    <scope>NUCLEOTIDE SEQUENCE [LARGE SCALE GENOMIC DNA]</scope>
    <source>
        <strain evidence="6">cv. 9930</strain>
    </source>
</reference>
<dbReference type="GO" id="GO:0008270">
    <property type="term" value="F:zinc ion binding"/>
    <property type="evidence" value="ECO:0007669"/>
    <property type="project" value="InterPro"/>
</dbReference>
<dbReference type="InterPro" id="IPR046848">
    <property type="entry name" value="E_motif"/>
</dbReference>
<dbReference type="InterPro" id="IPR002885">
    <property type="entry name" value="PPR_rpt"/>
</dbReference>
<dbReference type="STRING" id="3659.A0A0A0KSU3"/>
<dbReference type="InterPro" id="IPR046960">
    <property type="entry name" value="PPR_At4g14850-like_plant"/>
</dbReference>
<evidence type="ECO:0000256" key="3">
    <source>
        <dbReference type="PROSITE-ProRule" id="PRU00708"/>
    </source>
</evidence>
<dbReference type="Pfam" id="PF01535">
    <property type="entry name" value="PPR"/>
    <property type="match status" value="2"/>
</dbReference>
<name>A0A0A0KSU3_CUCSA</name>
<dbReference type="AlphaFoldDB" id="A0A0A0KSU3"/>
<evidence type="ECO:0000259" key="4">
    <source>
        <dbReference type="Pfam" id="PF14432"/>
    </source>
</evidence>
<evidence type="ECO:0000313" key="6">
    <source>
        <dbReference type="Proteomes" id="UP000029981"/>
    </source>
</evidence>
<dbReference type="Pfam" id="PF13041">
    <property type="entry name" value="PPR_2"/>
    <property type="match status" value="4"/>
</dbReference>
<reference evidence="5 6" key="4">
    <citation type="journal article" date="2011" name="BMC Genomics">
        <title>RNA-Seq improves annotation of protein-coding genes in the cucumber genome.</title>
        <authorList>
            <person name="Li Z."/>
            <person name="Zhang Z."/>
            <person name="Yan P."/>
            <person name="Huang S."/>
            <person name="Fei Z."/>
            <person name="Lin K."/>
        </authorList>
    </citation>
    <scope>NUCLEOTIDE SEQUENCE [LARGE SCALE GENOMIC DNA]</scope>
    <source>
        <strain evidence="6">cv. 9930</strain>
    </source>
</reference>
<proteinExistence type="inferred from homology"/>
<dbReference type="OrthoDB" id="1860728at2759"/>
<feature type="domain" description="DYW" evidence="4">
    <location>
        <begin position="763"/>
        <end position="839"/>
    </location>
</feature>
<dbReference type="FunFam" id="1.25.40.10:FF:000343">
    <property type="entry name" value="Pentatricopeptide repeat-containing protein At3g58590"/>
    <property type="match status" value="1"/>
</dbReference>
<dbReference type="PANTHER" id="PTHR47926">
    <property type="entry name" value="PENTATRICOPEPTIDE REPEAT-CONTAINING PROTEIN"/>
    <property type="match status" value="1"/>
</dbReference>
<feature type="repeat" description="PPR" evidence="3">
    <location>
        <begin position="124"/>
        <end position="158"/>
    </location>
</feature>
<dbReference type="EMBL" id="CM002926">
    <property type="protein sequence ID" value="KGN52648.1"/>
    <property type="molecule type" value="Genomic_DNA"/>
</dbReference>
<dbReference type="InterPro" id="IPR011990">
    <property type="entry name" value="TPR-like_helical_dom_sf"/>
</dbReference>
<feature type="repeat" description="PPR" evidence="3">
    <location>
        <begin position="225"/>
        <end position="259"/>
    </location>
</feature>
<dbReference type="FunFam" id="1.25.40.10:FF:000227">
    <property type="entry name" value="Pentatricopeptide repeat-containing protein At3g13880"/>
    <property type="match status" value="1"/>
</dbReference>
<keyword evidence="2" id="KW-0677">Repeat</keyword>
<dbReference type="SUPFAM" id="SSF48452">
    <property type="entry name" value="TPR-like"/>
    <property type="match status" value="1"/>
</dbReference>
<dbReference type="OMA" id="HSTMKLI"/>
<protein>
    <recommendedName>
        <fullName evidence="4">DYW domain-containing protein</fullName>
    </recommendedName>
</protein>
<keyword evidence="6" id="KW-1185">Reference proteome</keyword>
<evidence type="ECO:0000256" key="1">
    <source>
        <dbReference type="ARBA" id="ARBA00006643"/>
    </source>
</evidence>
<dbReference type="GO" id="GO:0003723">
    <property type="term" value="F:RNA binding"/>
    <property type="evidence" value="ECO:0000318"/>
    <property type="project" value="GO_Central"/>
</dbReference>
<dbReference type="Pfam" id="PF20430">
    <property type="entry name" value="Eplus_motif"/>
    <property type="match status" value="1"/>
</dbReference>
<sequence length="839" mass="94445">MLPQKQFLWRFFPFSTPLMFHMLPFSSRQSIESFATLGSVSLSSSQVFPAYSSTFLLESVDYVKLVQSATKTGKLNHGKLVHSHMIKTSFRPCLFLQNNLLNMYCKCGDTRSADKLFDKMSKSNIVTYNSLISGYVQMSNLDKVMILFDKARRLGLKLDKYTCAGALTACSQSGNLSAGKMIHGLILVYGLGSQVVLTNSLIDMYSKCGQVDYARILFDHSDKLDGVSWNSLIAGYVQNGKYEELLTILQKMHQNGLAFNTYTLGSALKACSSNFNGCKMFGTMLHDHAIKLGLHLDVVVGTALLDMYAKTGSLDDAIQIFDQMVDKNVVMYNAMMAGLLQQETIEDKCAYKALNLFFEMKSCGIKPSMFTYSSLLKACIIVEDFKFAKQVHALMCKNGLLSDEYIGSILIDLYSVLGSMMDALLCFNSIHNLTIVPMTAMIFGYLQNGEFESALSLFYELLTYEEKPDEFIFSTIMSSCANMGMLRSGEQIQGHATKVGISRFTIFQNSQIWMYAKSGDLYAANLTFQQMENPDIVSWSTMICSNAQHGHAMEALRFFELMKSCGIEPNHFAFLGVLIACSHRGLVEEGLRYFDTMEKDYKMKLHVKHCVCVVDLLGRAGRLADAESLILRLGFEHEPVMWRALLSACRIHKDTVTAQRVAQKVIELEPLASASYVLLYNIYMDAGNKLAASKVRTLMEERRIKKEPGLSWIQIGDKVYSFVSGDRSHKNSGQIYAKLDEMLATTKRLDSAKDILGYKIEHEHLTNVNYHSEKLAVAFGVLYLSESAPVRVMKNLRICLDCHMTMKLFSIVEKRELIVRDSVRFHHFKDGSCSCGDYW</sequence>
<comment type="similarity">
    <text evidence="1">Belongs to the PPR family. PCMP-H subfamily.</text>
</comment>
<reference evidence="5 6" key="1">
    <citation type="journal article" date="2009" name="Nat. Genet.">
        <title>The genome of the cucumber, Cucumis sativus L.</title>
        <authorList>
            <person name="Huang S."/>
            <person name="Li R."/>
            <person name="Zhang Z."/>
            <person name="Li L."/>
            <person name="Gu X."/>
            <person name="Fan W."/>
            <person name="Lucas W.J."/>
            <person name="Wang X."/>
            <person name="Xie B."/>
            <person name="Ni P."/>
            <person name="Ren Y."/>
            <person name="Zhu H."/>
            <person name="Li J."/>
            <person name="Lin K."/>
            <person name="Jin W."/>
            <person name="Fei Z."/>
            <person name="Li G."/>
            <person name="Staub J."/>
            <person name="Kilian A."/>
            <person name="van der Vossen E.A."/>
            <person name="Wu Y."/>
            <person name="Guo J."/>
            <person name="He J."/>
            <person name="Jia Z."/>
            <person name="Ren Y."/>
            <person name="Tian G."/>
            <person name="Lu Y."/>
            <person name="Ruan J."/>
            <person name="Qian W."/>
            <person name="Wang M."/>
            <person name="Huang Q."/>
            <person name="Li B."/>
            <person name="Xuan Z."/>
            <person name="Cao J."/>
            <person name="Asan"/>
            <person name="Wu Z."/>
            <person name="Zhang J."/>
            <person name="Cai Q."/>
            <person name="Bai Y."/>
            <person name="Zhao B."/>
            <person name="Han Y."/>
            <person name="Li Y."/>
            <person name="Li X."/>
            <person name="Wang S."/>
            <person name="Shi Q."/>
            <person name="Liu S."/>
            <person name="Cho W.K."/>
            <person name="Kim J.Y."/>
            <person name="Xu Y."/>
            <person name="Heller-Uszynska K."/>
            <person name="Miao H."/>
            <person name="Cheng Z."/>
            <person name="Zhang S."/>
            <person name="Wu J."/>
            <person name="Yang Y."/>
            <person name="Kang H."/>
            <person name="Li M."/>
            <person name="Liang H."/>
            <person name="Ren X."/>
            <person name="Shi Z."/>
            <person name="Wen M."/>
            <person name="Jian M."/>
            <person name="Yang H."/>
            <person name="Zhang G."/>
            <person name="Yang Z."/>
            <person name="Chen R."/>
            <person name="Liu S."/>
            <person name="Li J."/>
            <person name="Ma L."/>
            <person name="Liu H."/>
            <person name="Zhou Y."/>
            <person name="Zhao J."/>
            <person name="Fang X."/>
            <person name="Li G."/>
            <person name="Fang L."/>
            <person name="Li Y."/>
            <person name="Liu D."/>
            <person name="Zheng H."/>
            <person name="Zhang Y."/>
            <person name="Qin N."/>
            <person name="Li Z."/>
            <person name="Yang G."/>
            <person name="Yang S."/>
            <person name="Bolund L."/>
            <person name="Kristiansen K."/>
            <person name="Zheng H."/>
            <person name="Li S."/>
            <person name="Zhang X."/>
            <person name="Yang H."/>
            <person name="Wang J."/>
            <person name="Sun R."/>
            <person name="Zhang B."/>
            <person name="Jiang S."/>
            <person name="Wang J."/>
            <person name="Du Y."/>
            <person name="Li S."/>
        </authorList>
    </citation>
    <scope>NUCLEOTIDE SEQUENCE [LARGE SCALE GENOMIC DNA]</scope>
    <source>
        <strain evidence="6">cv. 9930</strain>
    </source>
</reference>
<dbReference type="Pfam" id="PF14432">
    <property type="entry name" value="DYW_deaminase"/>
    <property type="match status" value="1"/>
</dbReference>
<dbReference type="GO" id="GO:0009451">
    <property type="term" value="P:RNA modification"/>
    <property type="evidence" value="ECO:0000318"/>
    <property type="project" value="GO_Central"/>
</dbReference>
<dbReference type="PANTHER" id="PTHR47926:SF381">
    <property type="entry name" value="DYW DOMAIN-CONTAINING PROTEIN"/>
    <property type="match status" value="1"/>
</dbReference>
<dbReference type="InterPro" id="IPR046849">
    <property type="entry name" value="E2_motif"/>
</dbReference>
<accession>A0A0A0KSU3</accession>
<dbReference type="Gramene" id="KGN52648">
    <property type="protein sequence ID" value="KGN52648"/>
    <property type="gene ID" value="Csa_5G648690"/>
</dbReference>
<dbReference type="Pfam" id="PF20431">
    <property type="entry name" value="E_motif"/>
    <property type="match status" value="1"/>
</dbReference>
<dbReference type="FunFam" id="1.25.40.10:FF:000776">
    <property type="entry name" value="Pentatricopeptide repeat-containing protein At3g13880"/>
    <property type="match status" value="1"/>
</dbReference>
<gene>
    <name evidence="5" type="ORF">Csa_5G648690</name>
</gene>